<sequence>MVKLIKVFCSKFNDFIVKFDDFNIVKIIKRSLLTLFPFVLLESILDWIDNSFLNPNGFYYQIFHFHLPLFFANSLHDLVIILNILISIAAAYLVGHFYIENYVKDDFIVGMTSVVAYLILNYDYRSFDNLFIFENFGLRGLVLAFITGIFVGFVFKKFVYKDTTDVSRLLINFQKLFFGVFLIVIFFIFIGWSVSLVTSRGILGLLNQGLSTLILGKNTTNLLLIILLATIGQLLMFLGIYNPVVQPRMISYSTFTNVNIKFIHMHRILSGMPYPITLHTIYDAFGNIGGVGGCLALMIAILIVSNSKREKNVSYWGILPALSNSANIGFVGLPLFFNINYILPTLIVPIFNMLVGASLINLHIIPAIGYQIPRTTPGILQNFVGTGGNWLSLIFSILIFTVDIFIFIPFVKKENIKYKTL</sequence>
<evidence type="ECO:0000313" key="3">
    <source>
        <dbReference type="EMBL" id="MBO8441961.1"/>
    </source>
</evidence>
<reference evidence="3" key="1">
    <citation type="submission" date="2020-10" db="EMBL/GenBank/DDBJ databases">
        <authorList>
            <person name="Gilroy R."/>
        </authorList>
    </citation>
    <scope>NUCLEOTIDE SEQUENCE</scope>
    <source>
        <strain evidence="3">C6-149</strain>
    </source>
</reference>
<dbReference type="GO" id="GO:1902815">
    <property type="term" value="P:N,N'-diacetylchitobiose import"/>
    <property type="evidence" value="ECO:0007669"/>
    <property type="project" value="TreeGrafter"/>
</dbReference>
<gene>
    <name evidence="3" type="ORF">IAA89_05980</name>
</gene>
<feature type="transmembrane region" description="Helical" evidence="1">
    <location>
        <begin position="78"/>
        <end position="99"/>
    </location>
</feature>
<reference evidence="3" key="2">
    <citation type="journal article" date="2021" name="PeerJ">
        <title>Extensive microbial diversity within the chicken gut microbiome revealed by metagenomics and culture.</title>
        <authorList>
            <person name="Gilroy R."/>
            <person name="Ravi A."/>
            <person name="Getino M."/>
            <person name="Pursley I."/>
            <person name="Horton D.L."/>
            <person name="Alikhan N.F."/>
            <person name="Baker D."/>
            <person name="Gharbi K."/>
            <person name="Hall N."/>
            <person name="Watson M."/>
            <person name="Adriaenssens E.M."/>
            <person name="Foster-Nyarko E."/>
            <person name="Jarju S."/>
            <person name="Secka A."/>
            <person name="Antonio M."/>
            <person name="Oren A."/>
            <person name="Chaudhuri R.R."/>
            <person name="La Ragione R."/>
            <person name="Hildebrand F."/>
            <person name="Pallen M.J."/>
        </authorList>
    </citation>
    <scope>NUCLEOTIDE SEQUENCE</scope>
    <source>
        <strain evidence="3">C6-149</strain>
    </source>
</reference>
<keyword evidence="1" id="KW-0472">Membrane</keyword>
<keyword evidence="3" id="KW-0813">Transport</keyword>
<evidence type="ECO:0000259" key="2">
    <source>
        <dbReference type="PROSITE" id="PS51105"/>
    </source>
</evidence>
<keyword evidence="3" id="KW-0762">Sugar transport</keyword>
<dbReference type="InterPro" id="IPR051088">
    <property type="entry name" value="PTS_Sugar-EIIC/EIIB"/>
</dbReference>
<feature type="transmembrane region" description="Helical" evidence="1">
    <location>
        <begin position="32"/>
        <end position="48"/>
    </location>
</feature>
<evidence type="ECO:0000256" key="1">
    <source>
        <dbReference type="SAM" id="Phobius"/>
    </source>
</evidence>
<feature type="transmembrane region" description="Helical" evidence="1">
    <location>
        <begin position="136"/>
        <end position="155"/>
    </location>
</feature>
<feature type="transmembrane region" description="Helical" evidence="1">
    <location>
        <begin position="222"/>
        <end position="241"/>
    </location>
</feature>
<dbReference type="GO" id="GO:0009401">
    <property type="term" value="P:phosphoenolpyruvate-dependent sugar phosphotransferase system"/>
    <property type="evidence" value="ECO:0007669"/>
    <property type="project" value="InterPro"/>
</dbReference>
<feature type="transmembrane region" description="Helical" evidence="1">
    <location>
        <begin position="106"/>
        <end position="124"/>
    </location>
</feature>
<dbReference type="PANTHER" id="PTHR33989">
    <property type="match status" value="1"/>
</dbReference>
<dbReference type="AlphaFoldDB" id="A0A9D9H8E6"/>
<keyword evidence="1" id="KW-0812">Transmembrane</keyword>
<dbReference type="EMBL" id="JADIMP010000095">
    <property type="protein sequence ID" value="MBO8441961.1"/>
    <property type="molecule type" value="Genomic_DNA"/>
</dbReference>
<evidence type="ECO:0000313" key="4">
    <source>
        <dbReference type="Proteomes" id="UP000823614"/>
    </source>
</evidence>
<organism evidence="3 4">
    <name type="scientific">Candidatus Gallilactobacillus intestinavium</name>
    <dbReference type="NCBI Taxonomy" id="2840838"/>
    <lineage>
        <taxon>Bacteria</taxon>
        <taxon>Bacillati</taxon>
        <taxon>Bacillota</taxon>
        <taxon>Bacilli</taxon>
        <taxon>Lactobacillales</taxon>
        <taxon>Lactobacillaceae</taxon>
        <taxon>Lactobacillaceae incertae sedis</taxon>
        <taxon>Candidatus Gallilactobacillus</taxon>
    </lineage>
</organism>
<dbReference type="GO" id="GO:0008982">
    <property type="term" value="F:protein-N(PI)-phosphohistidine-sugar phosphotransferase activity"/>
    <property type="evidence" value="ECO:0007669"/>
    <property type="project" value="InterPro"/>
</dbReference>
<keyword evidence="1" id="KW-1133">Transmembrane helix</keyword>
<feature type="transmembrane region" description="Helical" evidence="1">
    <location>
        <begin position="390"/>
        <end position="411"/>
    </location>
</feature>
<name>A0A9D9H8E6_9LACO</name>
<feature type="transmembrane region" description="Helical" evidence="1">
    <location>
        <begin position="325"/>
        <end position="343"/>
    </location>
</feature>
<dbReference type="PANTHER" id="PTHR33989:SF4">
    <property type="entry name" value="PTS SYSTEM N,N'-DIACETYLCHITOBIOSE-SPECIFIC EIIC COMPONENT"/>
    <property type="match status" value="1"/>
</dbReference>
<accession>A0A9D9H8E6</accession>
<feature type="transmembrane region" description="Helical" evidence="1">
    <location>
        <begin position="350"/>
        <end position="370"/>
    </location>
</feature>
<protein>
    <submittedName>
        <fullName evidence="3">PTS sugar transporter subunit IIC</fullName>
    </submittedName>
</protein>
<comment type="caution">
    <text evidence="3">The sequence shown here is derived from an EMBL/GenBank/DDBJ whole genome shotgun (WGS) entry which is preliminary data.</text>
</comment>
<dbReference type="InterPro" id="IPR004501">
    <property type="entry name" value="PTS_EIIC_3"/>
</dbReference>
<dbReference type="GO" id="GO:0005886">
    <property type="term" value="C:plasma membrane"/>
    <property type="evidence" value="ECO:0007669"/>
    <property type="project" value="TreeGrafter"/>
</dbReference>
<feature type="transmembrane region" description="Helical" evidence="1">
    <location>
        <begin position="284"/>
        <end position="305"/>
    </location>
</feature>
<dbReference type="Proteomes" id="UP000823614">
    <property type="component" value="Unassembled WGS sequence"/>
</dbReference>
<dbReference type="PROSITE" id="PS51105">
    <property type="entry name" value="PTS_EIIC_TYPE_3"/>
    <property type="match status" value="1"/>
</dbReference>
<feature type="transmembrane region" description="Helical" evidence="1">
    <location>
        <begin position="176"/>
        <end position="202"/>
    </location>
</feature>
<proteinExistence type="predicted"/>
<feature type="domain" description="PTS EIIC type-3" evidence="2">
    <location>
        <begin position="8"/>
        <end position="410"/>
    </location>
</feature>